<feature type="domain" description="CzcB-like barrel-sandwich hybrid" evidence="4">
    <location>
        <begin position="43"/>
        <end position="190"/>
    </location>
</feature>
<evidence type="ECO:0000256" key="1">
    <source>
        <dbReference type="ARBA" id="ARBA00009477"/>
    </source>
</evidence>
<dbReference type="InterPro" id="IPR006143">
    <property type="entry name" value="RND_pump_MFP"/>
</dbReference>
<dbReference type="Gene3D" id="1.10.287.470">
    <property type="entry name" value="Helix hairpin bin"/>
    <property type="match status" value="1"/>
</dbReference>
<dbReference type="GO" id="GO:0015562">
    <property type="term" value="F:efflux transmembrane transporter activity"/>
    <property type="evidence" value="ECO:0007669"/>
    <property type="project" value="TreeGrafter"/>
</dbReference>
<dbReference type="EMBL" id="VWOX01000030">
    <property type="protein sequence ID" value="KAA5538543.1"/>
    <property type="molecule type" value="Genomic_DNA"/>
</dbReference>
<comment type="similarity">
    <text evidence="1">Belongs to the membrane fusion protein (MFP) (TC 8.A.1) family.</text>
</comment>
<accession>A0A5M6CU25</accession>
<feature type="domain" description="CusB-like beta-barrel" evidence="3">
    <location>
        <begin position="209"/>
        <end position="276"/>
    </location>
</feature>
<reference evidence="5 6" key="1">
    <citation type="submission" date="2019-08" db="EMBL/GenBank/DDBJ databases">
        <authorList>
            <person name="Dhanesh K."/>
            <person name="Kumar G."/>
            <person name="Sasikala C."/>
            <person name="Venkata Ramana C."/>
        </authorList>
    </citation>
    <scope>NUCLEOTIDE SEQUENCE [LARGE SCALE GENOMIC DNA]</scope>
    <source>
        <strain evidence="5 6">JC645</strain>
    </source>
</reference>
<dbReference type="InterPro" id="IPR058647">
    <property type="entry name" value="BSH_CzcB-like"/>
</dbReference>
<protein>
    <submittedName>
        <fullName evidence="5">Efflux RND transporter periplasmic adaptor subunit</fullName>
    </submittedName>
</protein>
<evidence type="ECO:0000259" key="3">
    <source>
        <dbReference type="Pfam" id="PF25954"/>
    </source>
</evidence>
<sequence length="277" mass="30643">MIGSPAATTRLVRSWHLATCLVLANLQTGVNATELEGYTEPLRTIEVASDESGTVAEVLVKPGDAVEPGQPLIRLDSQVHEAQLAIAKQQMSSSGYLDAAKAELELARERWHRLQSLHTTGHARQSELSRAEKELKVAEANVRTATEDLETRRLEYERIATQLKRRSIHAPVAGVVTELHKEAGEFVAPNRPEVLTLVQLDSLLANFTVMPFQAATLKEGQTITVRFIETRQASQGTVSFVSPVTDAESGSVLVQIRLDNTDRRYRSGQRCRIRLED</sequence>
<dbReference type="NCBIfam" id="TIGR01730">
    <property type="entry name" value="RND_mfp"/>
    <property type="match status" value="1"/>
</dbReference>
<comment type="caution">
    <text evidence="5">The sequence shown here is derived from an EMBL/GenBank/DDBJ whole genome shotgun (WGS) entry which is preliminary data.</text>
</comment>
<dbReference type="Pfam" id="PF25954">
    <property type="entry name" value="Beta-barrel_RND_2"/>
    <property type="match status" value="1"/>
</dbReference>
<dbReference type="Gene3D" id="2.40.50.100">
    <property type="match status" value="1"/>
</dbReference>
<proteinExistence type="inferred from homology"/>
<dbReference type="Pfam" id="PF25973">
    <property type="entry name" value="BSH_CzcB"/>
    <property type="match status" value="1"/>
</dbReference>
<dbReference type="RefSeq" id="WP_150079807.1">
    <property type="nucleotide sequence ID" value="NZ_VWOX01000030.1"/>
</dbReference>
<keyword evidence="2" id="KW-0175">Coiled coil</keyword>
<dbReference type="PANTHER" id="PTHR30469:SF15">
    <property type="entry name" value="HLYD FAMILY OF SECRETION PROTEINS"/>
    <property type="match status" value="1"/>
</dbReference>
<evidence type="ECO:0000313" key="6">
    <source>
        <dbReference type="Proteomes" id="UP000324479"/>
    </source>
</evidence>
<dbReference type="CDD" id="cd06850">
    <property type="entry name" value="biotinyl_domain"/>
    <property type="match status" value="1"/>
</dbReference>
<evidence type="ECO:0000259" key="4">
    <source>
        <dbReference type="Pfam" id="PF25973"/>
    </source>
</evidence>
<evidence type="ECO:0000313" key="5">
    <source>
        <dbReference type="EMBL" id="KAA5538543.1"/>
    </source>
</evidence>
<organism evidence="5 6">
    <name type="scientific">Roseiconus nitratireducens</name>
    <dbReference type="NCBI Taxonomy" id="2605748"/>
    <lineage>
        <taxon>Bacteria</taxon>
        <taxon>Pseudomonadati</taxon>
        <taxon>Planctomycetota</taxon>
        <taxon>Planctomycetia</taxon>
        <taxon>Pirellulales</taxon>
        <taxon>Pirellulaceae</taxon>
        <taxon>Roseiconus</taxon>
    </lineage>
</organism>
<dbReference type="Proteomes" id="UP000324479">
    <property type="component" value="Unassembled WGS sequence"/>
</dbReference>
<dbReference type="InterPro" id="IPR058792">
    <property type="entry name" value="Beta-barrel_RND_2"/>
</dbReference>
<evidence type="ECO:0000256" key="2">
    <source>
        <dbReference type="SAM" id="Coils"/>
    </source>
</evidence>
<dbReference type="AlphaFoldDB" id="A0A5M6CU25"/>
<dbReference type="SUPFAM" id="SSF111369">
    <property type="entry name" value="HlyD-like secretion proteins"/>
    <property type="match status" value="1"/>
</dbReference>
<feature type="coiled-coil region" evidence="2">
    <location>
        <begin position="97"/>
        <end position="166"/>
    </location>
</feature>
<keyword evidence="6" id="KW-1185">Reference proteome</keyword>
<dbReference type="GO" id="GO:1990281">
    <property type="term" value="C:efflux pump complex"/>
    <property type="evidence" value="ECO:0007669"/>
    <property type="project" value="TreeGrafter"/>
</dbReference>
<dbReference type="PANTHER" id="PTHR30469">
    <property type="entry name" value="MULTIDRUG RESISTANCE PROTEIN MDTA"/>
    <property type="match status" value="1"/>
</dbReference>
<dbReference type="Gene3D" id="2.40.30.170">
    <property type="match status" value="1"/>
</dbReference>
<gene>
    <name evidence="5" type="ORF">FYK55_27370</name>
</gene>
<name>A0A5M6CU25_9BACT</name>